<accession>E3MUS9</accession>
<name>E3MUS9_CAERE</name>
<dbReference type="Pfam" id="PF00646">
    <property type="entry name" value="F-box"/>
    <property type="match status" value="1"/>
</dbReference>
<evidence type="ECO:0000313" key="2">
    <source>
        <dbReference type="EMBL" id="EFP09830.1"/>
    </source>
</evidence>
<proteinExistence type="predicted"/>
<reference evidence="2" key="1">
    <citation type="submission" date="2007-07" db="EMBL/GenBank/DDBJ databases">
        <title>PCAP assembly of the Caenorhabditis remanei genome.</title>
        <authorList>
            <consortium name="The Caenorhabditis remanei Sequencing Consortium"/>
            <person name="Wilson R.K."/>
        </authorList>
    </citation>
    <scope>NUCLEOTIDE SEQUENCE [LARGE SCALE GENOMIC DNA]</scope>
    <source>
        <strain evidence="2">PB4641</strain>
    </source>
</reference>
<dbReference type="InParanoid" id="E3MUS9"/>
<gene>
    <name evidence="2" type="ORF">CRE_21410</name>
</gene>
<dbReference type="HOGENOM" id="CLU_2742488_0_0_1"/>
<sequence length="71" mass="8490">MNSIPLQYERLKAVLLYMDHNVRMSIPLLLFPYVVQKEIFKSMEYCEVFIMSLCSKRMKQCVIRAKRKISS</sequence>
<organism evidence="3">
    <name type="scientific">Caenorhabditis remanei</name>
    <name type="common">Caenorhabditis vulgaris</name>
    <dbReference type="NCBI Taxonomy" id="31234"/>
    <lineage>
        <taxon>Eukaryota</taxon>
        <taxon>Metazoa</taxon>
        <taxon>Ecdysozoa</taxon>
        <taxon>Nematoda</taxon>
        <taxon>Chromadorea</taxon>
        <taxon>Rhabditida</taxon>
        <taxon>Rhabditina</taxon>
        <taxon>Rhabditomorpha</taxon>
        <taxon>Rhabditoidea</taxon>
        <taxon>Rhabditidae</taxon>
        <taxon>Peloderinae</taxon>
        <taxon>Caenorhabditis</taxon>
    </lineage>
</organism>
<dbReference type="InterPro" id="IPR001810">
    <property type="entry name" value="F-box_dom"/>
</dbReference>
<evidence type="ECO:0000259" key="1">
    <source>
        <dbReference type="Pfam" id="PF00646"/>
    </source>
</evidence>
<evidence type="ECO:0000313" key="3">
    <source>
        <dbReference type="Proteomes" id="UP000008281"/>
    </source>
</evidence>
<dbReference type="Proteomes" id="UP000008281">
    <property type="component" value="Unassembled WGS sequence"/>
</dbReference>
<dbReference type="AlphaFoldDB" id="E3MUS9"/>
<feature type="domain" description="F-box" evidence="1">
    <location>
        <begin position="28"/>
        <end position="67"/>
    </location>
</feature>
<keyword evidence="3" id="KW-1185">Reference proteome</keyword>
<dbReference type="EMBL" id="DS268480">
    <property type="protein sequence ID" value="EFP09830.1"/>
    <property type="molecule type" value="Genomic_DNA"/>
</dbReference>
<protein>
    <recommendedName>
        <fullName evidence="1">F-box domain-containing protein</fullName>
    </recommendedName>
</protein>